<name>A0A9D4CH55_DREPO</name>
<dbReference type="AlphaFoldDB" id="A0A9D4CH55"/>
<reference evidence="1" key="2">
    <citation type="submission" date="2020-11" db="EMBL/GenBank/DDBJ databases">
        <authorList>
            <person name="McCartney M.A."/>
            <person name="Auch B."/>
            <person name="Kono T."/>
            <person name="Mallez S."/>
            <person name="Becker A."/>
            <person name="Gohl D.M."/>
            <person name="Silverstein K.A.T."/>
            <person name="Koren S."/>
            <person name="Bechman K.B."/>
            <person name="Herman A."/>
            <person name="Abrahante J.E."/>
            <person name="Garbe J."/>
        </authorList>
    </citation>
    <scope>NUCLEOTIDE SEQUENCE</scope>
    <source>
        <strain evidence="1">Duluth1</strain>
        <tissue evidence="1">Whole animal</tissue>
    </source>
</reference>
<dbReference type="EMBL" id="JAIWYP010000012">
    <property type="protein sequence ID" value="KAH3724817.1"/>
    <property type="molecule type" value="Genomic_DNA"/>
</dbReference>
<accession>A0A9D4CH55</accession>
<dbReference type="Proteomes" id="UP000828390">
    <property type="component" value="Unassembled WGS sequence"/>
</dbReference>
<keyword evidence="2" id="KW-1185">Reference proteome</keyword>
<reference evidence="1" key="1">
    <citation type="journal article" date="2019" name="bioRxiv">
        <title>The Genome of the Zebra Mussel, Dreissena polymorpha: A Resource for Invasive Species Research.</title>
        <authorList>
            <person name="McCartney M.A."/>
            <person name="Auch B."/>
            <person name="Kono T."/>
            <person name="Mallez S."/>
            <person name="Zhang Y."/>
            <person name="Obille A."/>
            <person name="Becker A."/>
            <person name="Abrahante J.E."/>
            <person name="Garbe J."/>
            <person name="Badalamenti J.P."/>
            <person name="Herman A."/>
            <person name="Mangelson H."/>
            <person name="Liachko I."/>
            <person name="Sullivan S."/>
            <person name="Sone E.D."/>
            <person name="Koren S."/>
            <person name="Silverstein K.A.T."/>
            <person name="Beckman K.B."/>
            <person name="Gohl D.M."/>
        </authorList>
    </citation>
    <scope>NUCLEOTIDE SEQUENCE</scope>
    <source>
        <strain evidence="1">Duluth1</strain>
        <tissue evidence="1">Whole animal</tissue>
    </source>
</reference>
<evidence type="ECO:0000313" key="1">
    <source>
        <dbReference type="EMBL" id="KAH3724817.1"/>
    </source>
</evidence>
<protein>
    <submittedName>
        <fullName evidence="1">Uncharacterized protein</fullName>
    </submittedName>
</protein>
<proteinExistence type="predicted"/>
<evidence type="ECO:0000313" key="2">
    <source>
        <dbReference type="Proteomes" id="UP000828390"/>
    </source>
</evidence>
<gene>
    <name evidence="1" type="ORF">DPMN_050644</name>
</gene>
<comment type="caution">
    <text evidence="1">The sequence shown here is derived from an EMBL/GenBank/DDBJ whole genome shotgun (WGS) entry which is preliminary data.</text>
</comment>
<sequence>MTKFYSYDAFDLLGKRRLPGRKKVDHVATERNAVHKEALGVLWEKARTNYSKMLPTKRMGIEKQRSGQYSF</sequence>
<organism evidence="1 2">
    <name type="scientific">Dreissena polymorpha</name>
    <name type="common">Zebra mussel</name>
    <name type="synonym">Mytilus polymorpha</name>
    <dbReference type="NCBI Taxonomy" id="45954"/>
    <lineage>
        <taxon>Eukaryota</taxon>
        <taxon>Metazoa</taxon>
        <taxon>Spiralia</taxon>
        <taxon>Lophotrochozoa</taxon>
        <taxon>Mollusca</taxon>
        <taxon>Bivalvia</taxon>
        <taxon>Autobranchia</taxon>
        <taxon>Heteroconchia</taxon>
        <taxon>Euheterodonta</taxon>
        <taxon>Imparidentia</taxon>
        <taxon>Neoheterodontei</taxon>
        <taxon>Myida</taxon>
        <taxon>Dreissenoidea</taxon>
        <taxon>Dreissenidae</taxon>
        <taxon>Dreissena</taxon>
    </lineage>
</organism>